<keyword evidence="3" id="KW-1185">Reference proteome</keyword>
<dbReference type="Proteomes" id="UP000887574">
    <property type="component" value="Unplaced"/>
</dbReference>
<name>A0A915CWT6_9BILA</name>
<keyword evidence="2" id="KW-0732">Signal</keyword>
<evidence type="ECO:0000256" key="2">
    <source>
        <dbReference type="SAM" id="SignalP"/>
    </source>
</evidence>
<feature type="signal peptide" evidence="2">
    <location>
        <begin position="1"/>
        <end position="19"/>
    </location>
</feature>
<feature type="transmembrane region" description="Helical" evidence="1">
    <location>
        <begin position="90"/>
        <end position="113"/>
    </location>
</feature>
<reference evidence="4" key="1">
    <citation type="submission" date="2022-11" db="UniProtKB">
        <authorList>
            <consortium name="WormBaseParasite"/>
        </authorList>
    </citation>
    <scope>IDENTIFICATION</scope>
</reference>
<feature type="chain" id="PRO_5037640557" evidence="2">
    <location>
        <begin position="20"/>
        <end position="144"/>
    </location>
</feature>
<accession>A0A915CWT6</accession>
<protein>
    <submittedName>
        <fullName evidence="4">Uncharacterized protein</fullName>
    </submittedName>
</protein>
<evidence type="ECO:0000313" key="3">
    <source>
        <dbReference type="Proteomes" id="UP000887574"/>
    </source>
</evidence>
<dbReference type="WBParaSite" id="jg1300">
    <property type="protein sequence ID" value="jg1300"/>
    <property type="gene ID" value="jg1300"/>
</dbReference>
<keyword evidence="1" id="KW-1133">Transmembrane helix</keyword>
<keyword evidence="1" id="KW-0472">Membrane</keyword>
<dbReference type="AlphaFoldDB" id="A0A915CWT6"/>
<keyword evidence="1" id="KW-0812">Transmembrane</keyword>
<evidence type="ECO:0000256" key="1">
    <source>
        <dbReference type="SAM" id="Phobius"/>
    </source>
</evidence>
<sequence>MKSAIVLVLLLVVIISCKASGGNLREFTDGFLALLPPSRNDLGYTVFFFLLLALFACLVGSVSAGVYFLNLWHTSKSAMLIWSHQDSFKCVSGIVVISAAFLLVIKLAGNYLLNVLIDFRAQRQAAAANQIHAVIGPCKQVSRL</sequence>
<dbReference type="PROSITE" id="PS51257">
    <property type="entry name" value="PROKAR_LIPOPROTEIN"/>
    <property type="match status" value="1"/>
</dbReference>
<feature type="transmembrane region" description="Helical" evidence="1">
    <location>
        <begin position="43"/>
        <end position="69"/>
    </location>
</feature>
<evidence type="ECO:0000313" key="4">
    <source>
        <dbReference type="WBParaSite" id="jg1300"/>
    </source>
</evidence>
<organism evidence="3 4">
    <name type="scientific">Ditylenchus dipsaci</name>
    <dbReference type="NCBI Taxonomy" id="166011"/>
    <lineage>
        <taxon>Eukaryota</taxon>
        <taxon>Metazoa</taxon>
        <taxon>Ecdysozoa</taxon>
        <taxon>Nematoda</taxon>
        <taxon>Chromadorea</taxon>
        <taxon>Rhabditida</taxon>
        <taxon>Tylenchina</taxon>
        <taxon>Tylenchomorpha</taxon>
        <taxon>Sphaerularioidea</taxon>
        <taxon>Anguinidae</taxon>
        <taxon>Anguininae</taxon>
        <taxon>Ditylenchus</taxon>
    </lineage>
</organism>
<proteinExistence type="predicted"/>